<sequence length="328" mass="36979">MINFAVIGTNFITDRLLKAAEHCAGFQLYGVYSRTAQRAKEYAARYGAPKTYTTLEELAADENVDAVYIASPTFLHASQSLQMLNAGKHVLCEKPIASNTSELKKMLEAAQKNNKVLLEAMRPVFTPGMKAVEEGMKKIGTVRRVHFTYCQYSSRYDKFKEGVVENAFKPELSNGAIMDIGTYCIYAASYLFGKPKEMKAVGVQLEGSIDGTGSVLADYGDFLAELVYSKITNSYQVSEIQGEKGCMIIPHINIPEEVKIRYYTGEEECLFAEGLQDDMQYELNRFMGFMNHKEEKEIKIYHEASLNTMWMIDEARRQLGIKFPADLN</sequence>
<dbReference type="Pfam" id="PF01408">
    <property type="entry name" value="GFO_IDH_MocA"/>
    <property type="match status" value="1"/>
</dbReference>
<dbReference type="GO" id="GO:0047061">
    <property type="term" value="F:glucose-fructose oxidoreductase activity"/>
    <property type="evidence" value="ECO:0007669"/>
    <property type="project" value="UniProtKB-EC"/>
</dbReference>
<dbReference type="SUPFAM" id="SSF51735">
    <property type="entry name" value="NAD(P)-binding Rossmann-fold domains"/>
    <property type="match status" value="1"/>
</dbReference>
<feature type="domain" description="Gfo/Idh/MocA-like oxidoreductase N-terminal" evidence="1">
    <location>
        <begin position="2"/>
        <end position="118"/>
    </location>
</feature>
<organism evidence="3 4">
    <name type="scientific">Robinsoniella peoriensis</name>
    <dbReference type="NCBI Taxonomy" id="180332"/>
    <lineage>
        <taxon>Bacteria</taxon>
        <taxon>Bacillati</taxon>
        <taxon>Bacillota</taxon>
        <taxon>Clostridia</taxon>
        <taxon>Lachnospirales</taxon>
        <taxon>Lachnospiraceae</taxon>
        <taxon>Robinsoniella</taxon>
    </lineage>
</organism>
<dbReference type="RefSeq" id="WP_047834718.1">
    <property type="nucleotide sequence ID" value="NZ_QGQD01000075.1"/>
</dbReference>
<protein>
    <submittedName>
        <fullName evidence="3">Glucose--fructose oxidoreductase</fullName>
        <ecNumber evidence="3">1.1.99.28</ecNumber>
    </submittedName>
</protein>
<evidence type="ECO:0000313" key="4">
    <source>
        <dbReference type="Proteomes" id="UP000306509"/>
    </source>
</evidence>
<feature type="domain" description="GFO/IDH/MocA-like oxidoreductase" evidence="2">
    <location>
        <begin position="138"/>
        <end position="246"/>
    </location>
</feature>
<keyword evidence="3" id="KW-0560">Oxidoreductase</keyword>
<dbReference type="InterPro" id="IPR055170">
    <property type="entry name" value="GFO_IDH_MocA-like_dom"/>
</dbReference>
<name>A0A4U8Q313_9FIRM</name>
<evidence type="ECO:0000259" key="1">
    <source>
        <dbReference type="Pfam" id="PF01408"/>
    </source>
</evidence>
<accession>A0A4U8Q313</accession>
<dbReference type="GO" id="GO:0000166">
    <property type="term" value="F:nucleotide binding"/>
    <property type="evidence" value="ECO:0007669"/>
    <property type="project" value="InterPro"/>
</dbReference>
<dbReference type="Gene3D" id="3.30.360.10">
    <property type="entry name" value="Dihydrodipicolinate Reductase, domain 2"/>
    <property type="match status" value="1"/>
</dbReference>
<keyword evidence="4" id="KW-1185">Reference proteome</keyword>
<dbReference type="AlphaFoldDB" id="A0A4U8Q313"/>
<evidence type="ECO:0000259" key="2">
    <source>
        <dbReference type="Pfam" id="PF22725"/>
    </source>
</evidence>
<reference evidence="3 4" key="1">
    <citation type="journal article" date="2019" name="Anaerobe">
        <title>Detection of Robinsoniella peoriensis in multiple bone samples of a trauma patient.</title>
        <authorList>
            <person name="Schrottner P."/>
            <person name="Hartwich K."/>
            <person name="Bunk B."/>
            <person name="Schober I."/>
            <person name="Helbig S."/>
            <person name="Rudolph W.W."/>
            <person name="Gunzer F."/>
        </authorList>
    </citation>
    <scope>NUCLEOTIDE SEQUENCE [LARGE SCALE GENOMIC DNA]</scope>
    <source>
        <strain evidence="3 4">DSM 106044</strain>
    </source>
</reference>
<dbReference type="Gene3D" id="3.40.50.720">
    <property type="entry name" value="NAD(P)-binding Rossmann-like Domain"/>
    <property type="match status" value="1"/>
</dbReference>
<dbReference type="InterPro" id="IPR000683">
    <property type="entry name" value="Gfo/Idh/MocA-like_OxRdtase_N"/>
</dbReference>
<dbReference type="STRING" id="180332.GCA_000797495_02902"/>
<evidence type="ECO:0000313" key="3">
    <source>
        <dbReference type="EMBL" id="TLC99144.1"/>
    </source>
</evidence>
<dbReference type="Pfam" id="PF22725">
    <property type="entry name" value="GFO_IDH_MocA_C3"/>
    <property type="match status" value="1"/>
</dbReference>
<gene>
    <name evidence="3" type="primary">gfo_3</name>
    <name evidence="3" type="ORF">DSM106044_04009</name>
</gene>
<proteinExistence type="predicted"/>
<dbReference type="InterPro" id="IPR036291">
    <property type="entry name" value="NAD(P)-bd_dom_sf"/>
</dbReference>
<dbReference type="EMBL" id="QGQD01000075">
    <property type="protein sequence ID" value="TLC99144.1"/>
    <property type="molecule type" value="Genomic_DNA"/>
</dbReference>
<comment type="caution">
    <text evidence="3">The sequence shown here is derived from an EMBL/GenBank/DDBJ whole genome shotgun (WGS) entry which is preliminary data.</text>
</comment>
<dbReference type="EC" id="1.1.99.28" evidence="3"/>
<dbReference type="Proteomes" id="UP000306509">
    <property type="component" value="Unassembled WGS sequence"/>
</dbReference>
<dbReference type="PANTHER" id="PTHR43054:SF1">
    <property type="entry name" value="SCYLLO-INOSITOL 2-DEHYDROGENASE (NADP(+)) IOLU"/>
    <property type="match status" value="1"/>
</dbReference>
<dbReference type="PANTHER" id="PTHR43054">
    <property type="match status" value="1"/>
</dbReference>
<dbReference type="SUPFAM" id="SSF55347">
    <property type="entry name" value="Glyceraldehyde-3-phosphate dehydrogenase-like, C-terminal domain"/>
    <property type="match status" value="1"/>
</dbReference>